<organism evidence="3">
    <name type="scientific">Melanaphis sacchari</name>
    <dbReference type="NCBI Taxonomy" id="742174"/>
    <lineage>
        <taxon>Eukaryota</taxon>
        <taxon>Metazoa</taxon>
        <taxon>Ecdysozoa</taxon>
        <taxon>Arthropoda</taxon>
        <taxon>Hexapoda</taxon>
        <taxon>Insecta</taxon>
        <taxon>Pterygota</taxon>
        <taxon>Neoptera</taxon>
        <taxon>Paraneoptera</taxon>
        <taxon>Hemiptera</taxon>
        <taxon>Sternorrhyncha</taxon>
        <taxon>Aphidomorpha</taxon>
        <taxon>Aphidoidea</taxon>
        <taxon>Aphididae</taxon>
        <taxon>Aphidini</taxon>
        <taxon>Melanaphis</taxon>
    </lineage>
</organism>
<evidence type="ECO:0000313" key="3">
    <source>
        <dbReference type="EMBL" id="MBW13035.1"/>
    </source>
</evidence>
<dbReference type="AlphaFoldDB" id="A0A2H8TG32"/>
<dbReference type="EMBL" id="GFXV01001230">
    <property type="protein sequence ID" value="MBW13035.1"/>
    <property type="molecule type" value="Transcribed_RNA"/>
</dbReference>
<feature type="domain" description="Conserved oligomeric Golgi complex subunit 5 N-terminal" evidence="2">
    <location>
        <begin position="38"/>
        <end position="139"/>
    </location>
</feature>
<sequence length="193" mass="22321">MASPNISDISNTLTILEDDYLSQFIPINTEDKCKNIVVQLTAEEQLKKLNKGLEYVDQLICEQTYNNHEELFNQVTWTENLESIINEISSQIQNLQSSIELLKCKIVDLFVKVQTQVIILNRLHGICDLLRKIMRTQSLTLQALDKENVMSSHLILEIKELIEDKDLKEITFLSKDLIKLKNFCEKKNVNGLK</sequence>
<evidence type="ECO:0000256" key="1">
    <source>
        <dbReference type="SAM" id="Coils"/>
    </source>
</evidence>
<feature type="coiled-coil region" evidence="1">
    <location>
        <begin position="78"/>
        <end position="105"/>
    </location>
</feature>
<reference evidence="3" key="1">
    <citation type="submission" date="2017-10" db="EMBL/GenBank/DDBJ databases">
        <title>Transcriptome Assembly of Sugarcane Aphid Adults.</title>
        <authorList>
            <person name="Scully E.D."/>
            <person name="Palmer N.A."/>
            <person name="Geib S.M."/>
            <person name="Sarath G."/>
            <person name="Sattler S.E."/>
        </authorList>
    </citation>
    <scope>NUCLEOTIDE SEQUENCE</scope>
    <source>
        <tissue evidence="3">Whole body</tissue>
    </source>
</reference>
<dbReference type="InterPro" id="IPR019465">
    <property type="entry name" value="Cog5"/>
</dbReference>
<gene>
    <name evidence="3" type="primary">Cog5</name>
</gene>
<dbReference type="InterPro" id="IPR049176">
    <property type="entry name" value="COG5_N"/>
</dbReference>
<dbReference type="PANTHER" id="PTHR13228">
    <property type="entry name" value="CONSERVED OLIGOMERIC GOLGI COMPLEX COMPONENT 5"/>
    <property type="match status" value="1"/>
</dbReference>
<evidence type="ECO:0000259" key="2">
    <source>
        <dbReference type="Pfam" id="PF10392"/>
    </source>
</evidence>
<protein>
    <submittedName>
        <fullName evidence="3">Conserved oligomeric Golgi complex subunit 5</fullName>
    </submittedName>
</protein>
<keyword evidence="1" id="KW-0175">Coiled coil</keyword>
<dbReference type="Pfam" id="PF10392">
    <property type="entry name" value="COG5_N"/>
    <property type="match status" value="1"/>
</dbReference>
<dbReference type="PANTHER" id="PTHR13228:SF3">
    <property type="entry name" value="CONSERVED OLIGOMERIC GOLGI COMPLEX SUBUNIT 5"/>
    <property type="match status" value="1"/>
</dbReference>
<dbReference type="OrthoDB" id="18786at2759"/>
<dbReference type="GO" id="GO:0006891">
    <property type="term" value="P:intra-Golgi vesicle-mediated transport"/>
    <property type="evidence" value="ECO:0007669"/>
    <property type="project" value="InterPro"/>
</dbReference>
<proteinExistence type="predicted"/>
<accession>A0A2H8TG32</accession>
<dbReference type="GO" id="GO:0017119">
    <property type="term" value="C:Golgi transport complex"/>
    <property type="evidence" value="ECO:0007669"/>
    <property type="project" value="InterPro"/>
</dbReference>
<name>A0A2H8TG32_9HEMI</name>